<evidence type="ECO:0000256" key="14">
    <source>
        <dbReference type="PIRSR" id="PIRSR006621-1"/>
    </source>
</evidence>
<feature type="binding site" evidence="12 15">
    <location>
        <begin position="16"/>
        <end position="18"/>
    </location>
    <ligand>
        <name>FMN</name>
        <dbReference type="ChEBI" id="CHEBI:58210"/>
    </ligand>
</feature>
<dbReference type="Gene3D" id="3.20.20.70">
    <property type="entry name" value="Aldolase class I"/>
    <property type="match status" value="1"/>
</dbReference>
<evidence type="ECO:0000256" key="11">
    <source>
        <dbReference type="ARBA" id="ARBA00048802"/>
    </source>
</evidence>
<feature type="binding site" evidence="12 15">
    <location>
        <begin position="224"/>
        <end position="225"/>
    </location>
    <ligand>
        <name>FMN</name>
        <dbReference type="ChEBI" id="CHEBI:58210"/>
    </ligand>
</feature>
<feature type="binding site" evidence="12 15">
    <location>
        <position position="139"/>
    </location>
    <ligand>
        <name>FMN</name>
        <dbReference type="ChEBI" id="CHEBI:58210"/>
    </ligand>
</feature>
<feature type="binding site" evidence="12 15">
    <location>
        <position position="70"/>
    </location>
    <ligand>
        <name>FMN</name>
        <dbReference type="ChEBI" id="CHEBI:58210"/>
    </ligand>
</feature>
<evidence type="ECO:0000256" key="2">
    <source>
        <dbReference type="ARBA" id="ARBA00002790"/>
    </source>
</evidence>
<evidence type="ECO:0000256" key="10">
    <source>
        <dbReference type="ARBA" id="ARBA00048205"/>
    </source>
</evidence>
<dbReference type="PANTHER" id="PTHR45846">
    <property type="entry name" value="TRNA-DIHYDROURIDINE(47) SYNTHASE [NAD(P)(+)]-LIKE"/>
    <property type="match status" value="1"/>
</dbReference>
<dbReference type="AlphaFoldDB" id="A0A432M896"/>
<dbReference type="GO" id="GO:0050660">
    <property type="term" value="F:flavin adenine dinucleotide binding"/>
    <property type="evidence" value="ECO:0007669"/>
    <property type="project" value="InterPro"/>
</dbReference>
<dbReference type="EC" id="1.3.1.-" evidence="12"/>
<dbReference type="InterPro" id="IPR004652">
    <property type="entry name" value="DusB-like"/>
</dbReference>
<evidence type="ECO:0000256" key="12">
    <source>
        <dbReference type="HAMAP-Rule" id="MF_02042"/>
    </source>
</evidence>
<comment type="cofactor">
    <cofactor evidence="1 12 13 15">
        <name>FMN</name>
        <dbReference type="ChEBI" id="CHEBI:58210"/>
    </cofactor>
</comment>
<protein>
    <recommendedName>
        <fullName evidence="12">tRNA-dihydrouridine synthase B</fullName>
        <ecNumber evidence="12">1.3.1.-</ecNumber>
    </recommendedName>
</protein>
<dbReference type="PANTHER" id="PTHR45846:SF1">
    <property type="entry name" value="TRNA-DIHYDROURIDINE(47) SYNTHASE [NAD(P)(+)]-LIKE"/>
    <property type="match status" value="1"/>
</dbReference>
<feature type="binding site" evidence="15">
    <location>
        <position position="169"/>
    </location>
    <ligand>
        <name>FMN</name>
        <dbReference type="ChEBI" id="CHEBI:58210"/>
    </ligand>
</feature>
<dbReference type="InterPro" id="IPR035587">
    <property type="entry name" value="DUS-like_FMN-bd"/>
</dbReference>
<evidence type="ECO:0000256" key="6">
    <source>
        <dbReference type="ARBA" id="ARBA00022694"/>
    </source>
</evidence>
<dbReference type="SUPFAM" id="SSF51395">
    <property type="entry name" value="FMN-linked oxidoreductases"/>
    <property type="match status" value="1"/>
</dbReference>
<dbReference type="NCBIfam" id="TIGR00737">
    <property type="entry name" value="nifR3_yhdG"/>
    <property type="match status" value="1"/>
</dbReference>
<keyword evidence="9 12" id="KW-0560">Oxidoreductase</keyword>
<feature type="binding site" evidence="12">
    <location>
        <begin position="200"/>
        <end position="202"/>
    </location>
    <ligand>
        <name>FMN</name>
        <dbReference type="ChEBI" id="CHEBI:58210"/>
    </ligand>
</feature>
<dbReference type="GO" id="GO:0017150">
    <property type="term" value="F:tRNA dihydrouridine synthase activity"/>
    <property type="evidence" value="ECO:0007669"/>
    <property type="project" value="UniProtKB-UniRule"/>
</dbReference>
<proteinExistence type="inferred from homology"/>
<evidence type="ECO:0000313" key="18">
    <source>
        <dbReference type="Proteomes" id="UP000274358"/>
    </source>
</evidence>
<dbReference type="InterPro" id="IPR013785">
    <property type="entry name" value="Aldolase_TIM"/>
</dbReference>
<gene>
    <name evidence="12 17" type="primary">dusB</name>
    <name evidence="17" type="ORF">EKH80_07910</name>
</gene>
<reference evidence="17 18" key="1">
    <citation type="submission" date="2018-12" db="EMBL/GenBank/DDBJ databases">
        <title>Dyella dinghuensis sp. nov. DHOA06 and Dyella choica sp. nov. 4M-K27, isolated from forest soil.</title>
        <authorList>
            <person name="Qiu L.-H."/>
            <person name="Gao Z.-H."/>
        </authorList>
    </citation>
    <scope>NUCLEOTIDE SEQUENCE [LARGE SCALE GENOMIC DNA]</scope>
    <source>
        <strain evidence="17 18">4M-K27</strain>
    </source>
</reference>
<comment type="caution">
    <text evidence="17">The sequence shown here is derived from an EMBL/GenBank/DDBJ whole genome shotgun (WGS) entry which is preliminary data.</text>
</comment>
<dbReference type="GO" id="GO:0000049">
    <property type="term" value="F:tRNA binding"/>
    <property type="evidence" value="ECO:0007669"/>
    <property type="project" value="UniProtKB-UniRule"/>
</dbReference>
<evidence type="ECO:0000256" key="8">
    <source>
        <dbReference type="ARBA" id="ARBA00022884"/>
    </source>
</evidence>
<feature type="domain" description="DUS-like FMN-binding" evidence="16">
    <location>
        <begin position="14"/>
        <end position="314"/>
    </location>
</feature>
<sequence length="328" mass="36039">MQIGPYRIDPPVVLAPMAGVTDKPFRLLCKRLGAGLAVSEMTTADPRLWQTRKSLKRMDHEGEPEPVSVQIAGYDPGMLAEAARLNVANGAQIIDINMGCPAKKVCNVWAGSALLQDEPLVARIVKAVVDAVEVPVTLKIRTGWDRQHKNALAIARIAEDNGIAALAVHGRTRADKYEGEAEYETIAAVKAAVRIPVLANGDIGTPQQAKHVLDVTRADAVMVGRGAQGRPWIFREIAHYLATGEELPEPSPAEVSTILLGHLEHLYTFYGEPAGVRIARKHLGWYAKDRLENGAFRHVVNRAEHARDQWQLTHEYFQALQDGWRIAA</sequence>
<comment type="catalytic activity">
    <reaction evidence="10 12">
        <text>a 5,6-dihydrouridine in tRNA + NADP(+) = a uridine in tRNA + NADPH + H(+)</text>
        <dbReference type="Rhea" id="RHEA:23624"/>
        <dbReference type="Rhea" id="RHEA-COMP:13339"/>
        <dbReference type="Rhea" id="RHEA-COMP:13887"/>
        <dbReference type="ChEBI" id="CHEBI:15378"/>
        <dbReference type="ChEBI" id="CHEBI:57783"/>
        <dbReference type="ChEBI" id="CHEBI:58349"/>
        <dbReference type="ChEBI" id="CHEBI:65315"/>
        <dbReference type="ChEBI" id="CHEBI:74443"/>
    </reaction>
</comment>
<evidence type="ECO:0000256" key="7">
    <source>
        <dbReference type="ARBA" id="ARBA00022857"/>
    </source>
</evidence>
<evidence type="ECO:0000256" key="5">
    <source>
        <dbReference type="ARBA" id="ARBA00022643"/>
    </source>
</evidence>
<dbReference type="HAMAP" id="MF_02042">
    <property type="entry name" value="DusB_subfam"/>
    <property type="match status" value="1"/>
</dbReference>
<evidence type="ECO:0000256" key="15">
    <source>
        <dbReference type="PIRSR" id="PIRSR006621-2"/>
    </source>
</evidence>
<keyword evidence="8 12" id="KW-0694">RNA-binding</keyword>
<keyword evidence="7 12" id="KW-0521">NADP</keyword>
<dbReference type="InterPro" id="IPR018517">
    <property type="entry name" value="tRNA_hU_synthase_CS"/>
</dbReference>
<dbReference type="RefSeq" id="WP_126684204.1">
    <property type="nucleotide sequence ID" value="NZ_RYYV01000005.1"/>
</dbReference>
<keyword evidence="15" id="KW-0547">Nucleotide-binding</keyword>
<dbReference type="EMBL" id="RYYV01000005">
    <property type="protein sequence ID" value="RUL76644.1"/>
    <property type="molecule type" value="Genomic_DNA"/>
</dbReference>
<comment type="similarity">
    <text evidence="13">Belongs to the dus family.</text>
</comment>
<dbReference type="GO" id="GO:0010181">
    <property type="term" value="F:FMN binding"/>
    <property type="evidence" value="ECO:0007669"/>
    <property type="project" value="UniProtKB-UniRule"/>
</dbReference>
<evidence type="ECO:0000256" key="3">
    <source>
        <dbReference type="ARBA" id="ARBA00022555"/>
    </source>
</evidence>
<organism evidence="17 18">
    <name type="scientific">Dyella choica</name>
    <dbReference type="NCBI Taxonomy" id="1927959"/>
    <lineage>
        <taxon>Bacteria</taxon>
        <taxon>Pseudomonadati</taxon>
        <taxon>Pseudomonadota</taxon>
        <taxon>Gammaproteobacteria</taxon>
        <taxon>Lysobacterales</taxon>
        <taxon>Rhodanobacteraceae</taxon>
        <taxon>Dyella</taxon>
    </lineage>
</organism>
<evidence type="ECO:0000259" key="16">
    <source>
        <dbReference type="Pfam" id="PF01207"/>
    </source>
</evidence>
<evidence type="ECO:0000256" key="1">
    <source>
        <dbReference type="ARBA" id="ARBA00001917"/>
    </source>
</evidence>
<dbReference type="InterPro" id="IPR001269">
    <property type="entry name" value="DUS_fam"/>
</dbReference>
<evidence type="ECO:0000313" key="17">
    <source>
        <dbReference type="EMBL" id="RUL76644.1"/>
    </source>
</evidence>
<evidence type="ECO:0000256" key="4">
    <source>
        <dbReference type="ARBA" id="ARBA00022630"/>
    </source>
</evidence>
<keyword evidence="3 12" id="KW-0820">tRNA-binding</keyword>
<accession>A0A432M896</accession>
<comment type="catalytic activity">
    <reaction evidence="11 12">
        <text>a 5,6-dihydrouridine in tRNA + NAD(+) = a uridine in tRNA + NADH + H(+)</text>
        <dbReference type="Rhea" id="RHEA:54452"/>
        <dbReference type="Rhea" id="RHEA-COMP:13339"/>
        <dbReference type="Rhea" id="RHEA-COMP:13887"/>
        <dbReference type="ChEBI" id="CHEBI:15378"/>
        <dbReference type="ChEBI" id="CHEBI:57540"/>
        <dbReference type="ChEBI" id="CHEBI:57945"/>
        <dbReference type="ChEBI" id="CHEBI:65315"/>
        <dbReference type="ChEBI" id="CHEBI:74443"/>
    </reaction>
</comment>
<dbReference type="Proteomes" id="UP000274358">
    <property type="component" value="Unassembled WGS sequence"/>
</dbReference>
<dbReference type="PIRSF" id="PIRSF006621">
    <property type="entry name" value="Dus"/>
    <property type="match status" value="1"/>
</dbReference>
<evidence type="ECO:0000256" key="9">
    <source>
        <dbReference type="ARBA" id="ARBA00023002"/>
    </source>
</evidence>
<dbReference type="OrthoDB" id="9764501at2"/>
<keyword evidence="5 12" id="KW-0288">FMN</keyword>
<dbReference type="Gene3D" id="1.10.1200.80">
    <property type="entry name" value="Putative flavin oxidoreducatase, domain 2"/>
    <property type="match status" value="1"/>
</dbReference>
<name>A0A432M896_9GAMM</name>
<comment type="similarity">
    <text evidence="12">Belongs to the Dus family. DusB subfamily.</text>
</comment>
<keyword evidence="6 12" id="KW-0819">tRNA processing</keyword>
<keyword evidence="18" id="KW-1185">Reference proteome</keyword>
<dbReference type="InterPro" id="IPR024036">
    <property type="entry name" value="tRNA-dHydroUridine_Synthase_C"/>
</dbReference>
<dbReference type="InterPro" id="IPR032887">
    <property type="entry name" value="DusB"/>
</dbReference>
<evidence type="ECO:0000256" key="13">
    <source>
        <dbReference type="PIRNR" id="PIRNR006621"/>
    </source>
</evidence>
<dbReference type="Pfam" id="PF01207">
    <property type="entry name" value="Dus"/>
    <property type="match status" value="1"/>
</dbReference>
<comment type="function">
    <text evidence="2 12 13">Catalyzes the synthesis of 5,6-dihydrouridine (D), a modified base found in the D-loop of most tRNAs, via the reduction of the C5-C6 double bond in target uridines.</text>
</comment>
<feature type="active site" description="Proton donor" evidence="12 14">
    <location>
        <position position="100"/>
    </location>
</feature>
<dbReference type="PROSITE" id="PS01136">
    <property type="entry name" value="UPF0034"/>
    <property type="match status" value="1"/>
</dbReference>
<dbReference type="CDD" id="cd02801">
    <property type="entry name" value="DUS_like_FMN"/>
    <property type="match status" value="1"/>
</dbReference>
<keyword evidence="4 12" id="KW-0285">Flavoprotein</keyword>